<dbReference type="InterPro" id="IPR010488">
    <property type="entry name" value="Zeta_toxin_domain"/>
</dbReference>
<reference evidence="4" key="1">
    <citation type="submission" date="2020-10" db="EMBL/GenBank/DDBJ databases">
        <authorList>
            <person name="Gilroy R."/>
        </authorList>
    </citation>
    <scope>NUCLEOTIDE SEQUENCE</scope>
    <source>
        <strain evidence="4">D5-748</strain>
    </source>
</reference>
<dbReference type="PANTHER" id="PTHR39206">
    <property type="entry name" value="SLL8004 PROTEIN"/>
    <property type="match status" value="1"/>
</dbReference>
<evidence type="ECO:0000259" key="3">
    <source>
        <dbReference type="Pfam" id="PF06414"/>
    </source>
</evidence>
<accession>A0A9D9EDL5</accession>
<dbReference type="PANTHER" id="PTHR39206:SF1">
    <property type="entry name" value="SLL8004 PROTEIN"/>
    <property type="match status" value="1"/>
</dbReference>
<dbReference type="Proteomes" id="UP000823619">
    <property type="component" value="Unassembled WGS sequence"/>
</dbReference>
<comment type="caution">
    <text evidence="4">The sequence shown here is derived from an EMBL/GenBank/DDBJ whole genome shotgun (WGS) entry which is preliminary data.</text>
</comment>
<evidence type="ECO:0000256" key="1">
    <source>
        <dbReference type="ARBA" id="ARBA00022741"/>
    </source>
</evidence>
<reference evidence="4" key="2">
    <citation type="journal article" date="2021" name="PeerJ">
        <title>Extensive microbial diversity within the chicken gut microbiome revealed by metagenomics and culture.</title>
        <authorList>
            <person name="Gilroy R."/>
            <person name="Ravi A."/>
            <person name="Getino M."/>
            <person name="Pursley I."/>
            <person name="Horton D.L."/>
            <person name="Alikhan N.F."/>
            <person name="Baker D."/>
            <person name="Gharbi K."/>
            <person name="Hall N."/>
            <person name="Watson M."/>
            <person name="Adriaenssens E.M."/>
            <person name="Foster-Nyarko E."/>
            <person name="Jarju S."/>
            <person name="Secka A."/>
            <person name="Antonio M."/>
            <person name="Oren A."/>
            <person name="Chaudhuri R.R."/>
            <person name="La Ragione R."/>
            <person name="Hildebrand F."/>
            <person name="Pallen M.J."/>
        </authorList>
    </citation>
    <scope>NUCLEOTIDE SEQUENCE</scope>
    <source>
        <strain evidence="4">D5-748</strain>
    </source>
</reference>
<gene>
    <name evidence="4" type="ORF">IAC23_10175</name>
</gene>
<name>A0A9D9EDL5_9BACT</name>
<dbReference type="SUPFAM" id="SSF52540">
    <property type="entry name" value="P-loop containing nucleoside triphosphate hydrolases"/>
    <property type="match status" value="1"/>
</dbReference>
<protein>
    <submittedName>
        <fullName evidence="4">Zeta toxin family protein</fullName>
    </submittedName>
</protein>
<feature type="domain" description="Zeta toxin" evidence="3">
    <location>
        <begin position="2"/>
        <end position="129"/>
    </location>
</feature>
<organism evidence="4 5">
    <name type="scientific">Candidatus Cryptobacteroides merdavium</name>
    <dbReference type="NCBI Taxonomy" id="2840769"/>
    <lineage>
        <taxon>Bacteria</taxon>
        <taxon>Pseudomonadati</taxon>
        <taxon>Bacteroidota</taxon>
        <taxon>Bacteroidia</taxon>
        <taxon>Bacteroidales</taxon>
        <taxon>Candidatus Cryptobacteroides</taxon>
    </lineage>
</organism>
<dbReference type="Gene3D" id="3.40.50.300">
    <property type="entry name" value="P-loop containing nucleotide triphosphate hydrolases"/>
    <property type="match status" value="1"/>
</dbReference>
<proteinExistence type="predicted"/>
<evidence type="ECO:0000313" key="4">
    <source>
        <dbReference type="EMBL" id="MBO8446037.1"/>
    </source>
</evidence>
<dbReference type="GO" id="GO:0005524">
    <property type="term" value="F:ATP binding"/>
    <property type="evidence" value="ECO:0007669"/>
    <property type="project" value="UniProtKB-KW"/>
</dbReference>
<dbReference type="EMBL" id="JADIMO010000133">
    <property type="protein sequence ID" value="MBO8446037.1"/>
    <property type="molecule type" value="Genomic_DNA"/>
</dbReference>
<keyword evidence="2" id="KW-0067">ATP-binding</keyword>
<dbReference type="AlphaFoldDB" id="A0A9D9EDL5"/>
<evidence type="ECO:0000313" key="5">
    <source>
        <dbReference type="Proteomes" id="UP000823619"/>
    </source>
</evidence>
<evidence type="ECO:0000256" key="2">
    <source>
        <dbReference type="ARBA" id="ARBA00022840"/>
    </source>
</evidence>
<dbReference type="InterPro" id="IPR027417">
    <property type="entry name" value="P-loop_NTPase"/>
</dbReference>
<keyword evidence="1" id="KW-0547">Nucleotide-binding</keyword>
<dbReference type="Pfam" id="PF06414">
    <property type="entry name" value="Zeta_toxin"/>
    <property type="match status" value="1"/>
</dbReference>
<sequence length="204" mass="23103">MPKLYIISGCNGAGKTTASYTLLPEMLECSQFVNSDEFAKGLAPFSPERASIQASRLMLMKIRYLLKRKEDFAIETTLATRTLLKTIRTAQDEGYSVTLMYFWLNSPDLAVARVRARVEAGGHDIPEDTVRRRYGMGIRYFFKDYVPACDRWILADNSRTPFRVIAEGSRDEIMNIKDKGTYDRIRSSALAEDKSDAAEGMTNE</sequence>
<dbReference type="GO" id="GO:0016301">
    <property type="term" value="F:kinase activity"/>
    <property type="evidence" value="ECO:0007669"/>
    <property type="project" value="InterPro"/>
</dbReference>